<keyword evidence="2" id="KW-1185">Reference proteome</keyword>
<proteinExistence type="predicted"/>
<dbReference type="EMBL" id="VHIR01000007">
    <property type="protein sequence ID" value="TQE43564.1"/>
    <property type="molecule type" value="Genomic_DNA"/>
</dbReference>
<dbReference type="Proteomes" id="UP000318080">
    <property type="component" value="Unassembled WGS sequence"/>
</dbReference>
<comment type="caution">
    <text evidence="1">The sequence shown here is derived from an EMBL/GenBank/DDBJ whole genome shotgun (WGS) entry which is preliminary data.</text>
</comment>
<protein>
    <submittedName>
        <fullName evidence="1">Uncharacterized protein</fullName>
    </submittedName>
</protein>
<dbReference type="RefSeq" id="WP_141628827.1">
    <property type="nucleotide sequence ID" value="NZ_VHIR01000007.1"/>
</dbReference>
<evidence type="ECO:0000313" key="2">
    <source>
        <dbReference type="Proteomes" id="UP000318080"/>
    </source>
</evidence>
<gene>
    <name evidence="1" type="ORF">EJK80_06030</name>
</gene>
<name>A0A540R832_9CORY</name>
<reference evidence="1 2" key="1">
    <citation type="submission" date="2019-06" db="EMBL/GenBank/DDBJ databases">
        <title>Draft genome of C. phoceense Strain 272.</title>
        <authorList>
            <person name="Pacheco L.G.C."/>
            <person name="Barberis C.M."/>
            <person name="Almuzara M.N."/>
            <person name="Traglia G.M."/>
            <person name="Santos C.S."/>
            <person name="Rocha D.J.P.G."/>
            <person name="Aguiar E.R.G.R."/>
            <person name="Vay C.A."/>
        </authorList>
    </citation>
    <scope>NUCLEOTIDE SEQUENCE [LARGE SCALE GENOMIC DNA]</scope>
    <source>
        <strain evidence="1 2">272</strain>
    </source>
</reference>
<organism evidence="1 2">
    <name type="scientific">Corynebacterium phoceense</name>
    <dbReference type="NCBI Taxonomy" id="1686286"/>
    <lineage>
        <taxon>Bacteria</taxon>
        <taxon>Bacillati</taxon>
        <taxon>Actinomycetota</taxon>
        <taxon>Actinomycetes</taxon>
        <taxon>Mycobacteriales</taxon>
        <taxon>Corynebacteriaceae</taxon>
        <taxon>Corynebacterium</taxon>
    </lineage>
</organism>
<accession>A0A540R832</accession>
<evidence type="ECO:0000313" key="1">
    <source>
        <dbReference type="EMBL" id="TQE43564.1"/>
    </source>
</evidence>
<dbReference type="AlphaFoldDB" id="A0A540R832"/>
<sequence>MMMTRVGQPVSGDYQTVRWVYPPGVNDAYVGLGAGNFQVQVSWSGTARILLAHQPDGASTVRAAELPKVDTTGPRTMLANLASENNGNRFFLQMSGATGDDLKRRVSVIVTDLAQLATFSTIELK</sequence>